<sequence length="61" mass="6740">EAAGSFCRRQIGNTNTPVHERRSRCVLPIPTARQWPVHGASTVPTEGHRENRIHGTLSAQP</sequence>
<gene>
    <name evidence="2" type="ORF">NDU88_005887</name>
</gene>
<proteinExistence type="predicted"/>
<evidence type="ECO:0000256" key="1">
    <source>
        <dbReference type="SAM" id="MobiDB-lite"/>
    </source>
</evidence>
<protein>
    <submittedName>
        <fullName evidence="2">Uncharacterized protein</fullName>
    </submittedName>
</protein>
<dbReference type="Proteomes" id="UP001066276">
    <property type="component" value="Chromosome 3_1"/>
</dbReference>
<organism evidence="2 3">
    <name type="scientific">Pleurodeles waltl</name>
    <name type="common">Iberian ribbed newt</name>
    <dbReference type="NCBI Taxonomy" id="8319"/>
    <lineage>
        <taxon>Eukaryota</taxon>
        <taxon>Metazoa</taxon>
        <taxon>Chordata</taxon>
        <taxon>Craniata</taxon>
        <taxon>Vertebrata</taxon>
        <taxon>Euteleostomi</taxon>
        <taxon>Amphibia</taxon>
        <taxon>Batrachia</taxon>
        <taxon>Caudata</taxon>
        <taxon>Salamandroidea</taxon>
        <taxon>Salamandridae</taxon>
        <taxon>Pleurodelinae</taxon>
        <taxon>Pleurodeles</taxon>
    </lineage>
</organism>
<feature type="region of interest" description="Disordered" evidence="1">
    <location>
        <begin position="1"/>
        <end position="21"/>
    </location>
</feature>
<evidence type="ECO:0000313" key="3">
    <source>
        <dbReference type="Proteomes" id="UP001066276"/>
    </source>
</evidence>
<dbReference type="AlphaFoldDB" id="A0AAV7UK98"/>
<comment type="caution">
    <text evidence="2">The sequence shown here is derived from an EMBL/GenBank/DDBJ whole genome shotgun (WGS) entry which is preliminary data.</text>
</comment>
<evidence type="ECO:0000313" key="2">
    <source>
        <dbReference type="EMBL" id="KAJ1189136.1"/>
    </source>
</evidence>
<feature type="region of interest" description="Disordered" evidence="1">
    <location>
        <begin position="36"/>
        <end position="61"/>
    </location>
</feature>
<keyword evidence="3" id="KW-1185">Reference proteome</keyword>
<reference evidence="2" key="1">
    <citation type="journal article" date="2022" name="bioRxiv">
        <title>Sequencing and chromosome-scale assembly of the giantPleurodeles waltlgenome.</title>
        <authorList>
            <person name="Brown T."/>
            <person name="Elewa A."/>
            <person name="Iarovenko S."/>
            <person name="Subramanian E."/>
            <person name="Araus A.J."/>
            <person name="Petzold A."/>
            <person name="Susuki M."/>
            <person name="Suzuki K.-i.T."/>
            <person name="Hayashi T."/>
            <person name="Toyoda A."/>
            <person name="Oliveira C."/>
            <person name="Osipova E."/>
            <person name="Leigh N.D."/>
            <person name="Simon A."/>
            <person name="Yun M.H."/>
        </authorList>
    </citation>
    <scope>NUCLEOTIDE SEQUENCE</scope>
    <source>
        <strain evidence="2">20211129_DDA</strain>
        <tissue evidence="2">Liver</tissue>
    </source>
</reference>
<dbReference type="EMBL" id="JANPWB010000005">
    <property type="protein sequence ID" value="KAJ1189136.1"/>
    <property type="molecule type" value="Genomic_DNA"/>
</dbReference>
<accession>A0AAV7UK98</accession>
<feature type="non-terminal residue" evidence="2">
    <location>
        <position position="1"/>
    </location>
</feature>
<feature type="non-terminal residue" evidence="2">
    <location>
        <position position="61"/>
    </location>
</feature>
<name>A0AAV7UK98_PLEWA</name>